<keyword evidence="2" id="KW-1185">Reference proteome</keyword>
<evidence type="ECO:0000313" key="2">
    <source>
        <dbReference type="Proteomes" id="UP000823388"/>
    </source>
</evidence>
<organism evidence="1 2">
    <name type="scientific">Panicum virgatum</name>
    <name type="common">Blackwell switchgrass</name>
    <dbReference type="NCBI Taxonomy" id="38727"/>
    <lineage>
        <taxon>Eukaryota</taxon>
        <taxon>Viridiplantae</taxon>
        <taxon>Streptophyta</taxon>
        <taxon>Embryophyta</taxon>
        <taxon>Tracheophyta</taxon>
        <taxon>Spermatophyta</taxon>
        <taxon>Magnoliopsida</taxon>
        <taxon>Liliopsida</taxon>
        <taxon>Poales</taxon>
        <taxon>Poaceae</taxon>
        <taxon>PACMAD clade</taxon>
        <taxon>Panicoideae</taxon>
        <taxon>Panicodae</taxon>
        <taxon>Paniceae</taxon>
        <taxon>Panicinae</taxon>
        <taxon>Panicum</taxon>
        <taxon>Panicum sect. Hiantes</taxon>
    </lineage>
</organism>
<gene>
    <name evidence="1" type="ORF">PVAP13_5NG175281</name>
</gene>
<dbReference type="EMBL" id="CM029046">
    <property type="protein sequence ID" value="KAG2587847.1"/>
    <property type="molecule type" value="Genomic_DNA"/>
</dbReference>
<proteinExistence type="predicted"/>
<sequence>MMLQQHAFFRTSFVSRVGGLQRCPPMPASGIVPGLPAWEEALTTNRIIDRRSEERT</sequence>
<dbReference type="AlphaFoldDB" id="A0A8T0RPD7"/>
<name>A0A8T0RPD7_PANVG</name>
<comment type="caution">
    <text evidence="1">The sequence shown here is derived from an EMBL/GenBank/DDBJ whole genome shotgun (WGS) entry which is preliminary data.</text>
</comment>
<evidence type="ECO:0000313" key="1">
    <source>
        <dbReference type="EMBL" id="KAG2587847.1"/>
    </source>
</evidence>
<dbReference type="Proteomes" id="UP000823388">
    <property type="component" value="Chromosome 5N"/>
</dbReference>
<reference evidence="1 2" key="1">
    <citation type="submission" date="2020-05" db="EMBL/GenBank/DDBJ databases">
        <title>WGS assembly of Panicum virgatum.</title>
        <authorList>
            <person name="Lovell J.T."/>
            <person name="Jenkins J."/>
            <person name="Shu S."/>
            <person name="Juenger T.E."/>
            <person name="Schmutz J."/>
        </authorList>
    </citation>
    <scope>NUCLEOTIDE SEQUENCE [LARGE SCALE GENOMIC DNA]</scope>
    <source>
        <strain evidence="2">cv. AP13</strain>
    </source>
</reference>
<accession>A0A8T0RPD7</accession>
<protein>
    <submittedName>
        <fullName evidence="1">Uncharacterized protein</fullName>
    </submittedName>
</protein>